<dbReference type="SUPFAM" id="SSF53850">
    <property type="entry name" value="Periplasmic binding protein-like II"/>
    <property type="match status" value="1"/>
</dbReference>
<comment type="similarity">
    <text evidence="1">Belongs to the UPF0065 (bug) family.</text>
</comment>
<dbReference type="Gene3D" id="3.40.190.150">
    <property type="entry name" value="Bordetella uptake gene, domain 1"/>
    <property type="match status" value="1"/>
</dbReference>
<dbReference type="PANTHER" id="PTHR42928:SF5">
    <property type="entry name" value="BLR1237 PROTEIN"/>
    <property type="match status" value="1"/>
</dbReference>
<gene>
    <name evidence="3" type="ORF">MMF98_22740</name>
</gene>
<accession>A0A9X2ARZ6</accession>
<dbReference type="PIRSF" id="PIRSF017082">
    <property type="entry name" value="YflP"/>
    <property type="match status" value="1"/>
</dbReference>
<evidence type="ECO:0000256" key="2">
    <source>
        <dbReference type="SAM" id="SignalP"/>
    </source>
</evidence>
<feature type="signal peptide" evidence="2">
    <location>
        <begin position="1"/>
        <end position="28"/>
    </location>
</feature>
<dbReference type="PANTHER" id="PTHR42928">
    <property type="entry name" value="TRICARBOXYLATE-BINDING PROTEIN"/>
    <property type="match status" value="1"/>
</dbReference>
<dbReference type="PROSITE" id="PS51318">
    <property type="entry name" value="TAT"/>
    <property type="match status" value="1"/>
</dbReference>
<reference evidence="3" key="1">
    <citation type="submission" date="2022-03" db="EMBL/GenBank/DDBJ databases">
        <authorList>
            <person name="Woo C.Y."/>
        </authorList>
    </citation>
    <scope>NUCLEOTIDE SEQUENCE</scope>
    <source>
        <strain evidence="3">CYS-02</strain>
    </source>
</reference>
<dbReference type="InterPro" id="IPR005064">
    <property type="entry name" value="BUG"/>
</dbReference>
<dbReference type="EMBL" id="JALGBI010000003">
    <property type="protein sequence ID" value="MCJ0766042.1"/>
    <property type="molecule type" value="Genomic_DNA"/>
</dbReference>
<feature type="chain" id="PRO_5040993253" evidence="2">
    <location>
        <begin position="29"/>
        <end position="333"/>
    </location>
</feature>
<protein>
    <submittedName>
        <fullName evidence="3">Twin-arginine translocation pathway signal protein</fullName>
    </submittedName>
</protein>
<dbReference type="InterPro" id="IPR042100">
    <property type="entry name" value="Bug_dom1"/>
</dbReference>
<evidence type="ECO:0000256" key="1">
    <source>
        <dbReference type="ARBA" id="ARBA00006987"/>
    </source>
</evidence>
<dbReference type="RefSeq" id="WP_243309617.1">
    <property type="nucleotide sequence ID" value="NZ_JALGBI010000003.1"/>
</dbReference>
<name>A0A9X2ARZ6_9BURK</name>
<keyword evidence="4" id="KW-1185">Reference proteome</keyword>
<keyword evidence="2" id="KW-0732">Signal</keyword>
<dbReference type="Gene3D" id="3.40.190.10">
    <property type="entry name" value="Periplasmic binding protein-like II"/>
    <property type="match status" value="1"/>
</dbReference>
<dbReference type="Pfam" id="PF03401">
    <property type="entry name" value="TctC"/>
    <property type="match status" value="1"/>
</dbReference>
<evidence type="ECO:0000313" key="3">
    <source>
        <dbReference type="EMBL" id="MCJ0766042.1"/>
    </source>
</evidence>
<dbReference type="InterPro" id="IPR006311">
    <property type="entry name" value="TAT_signal"/>
</dbReference>
<proteinExistence type="inferred from homology"/>
<comment type="caution">
    <text evidence="3">The sequence shown here is derived from an EMBL/GenBank/DDBJ whole genome shotgun (WGS) entry which is preliminary data.</text>
</comment>
<dbReference type="AlphaFoldDB" id="A0A9X2ARZ6"/>
<sequence length="333" mass="34922">MTTRRHFVRSVAAATALPAMLAPWAARAQNTTPPIKQLTLVVPFPAGGATDAVARLVAENGLRGRYAENVVVENRAGAGGRVGVEYVKNRPADGSTMLYTPTFPISIFPHIYKKLSYDAMADFTPVAPTSKGMLGLAIGPGVPASVTTLAEFVAWCKANPARSNFGTASGSSQHFAGVMFSRAAGIELRLVPYKGGAPAVVDLLGGHVSSTVSPLPEIIPHAADGKLRILAVTGSKRSRFLPNVPTMVESGYRDVVFQDWSGVLAPAKTAPELVARANAAISGYVRSDKGIEALAQLGTEADAQGVAEFGAAVKSSWERYRAIVQSTGFTAED</sequence>
<organism evidence="3 4">
    <name type="scientific">Variovorax terrae</name>
    <dbReference type="NCBI Taxonomy" id="2923278"/>
    <lineage>
        <taxon>Bacteria</taxon>
        <taxon>Pseudomonadati</taxon>
        <taxon>Pseudomonadota</taxon>
        <taxon>Betaproteobacteria</taxon>
        <taxon>Burkholderiales</taxon>
        <taxon>Comamonadaceae</taxon>
        <taxon>Variovorax</taxon>
    </lineage>
</organism>
<dbReference type="Proteomes" id="UP001139447">
    <property type="component" value="Unassembled WGS sequence"/>
</dbReference>
<evidence type="ECO:0000313" key="4">
    <source>
        <dbReference type="Proteomes" id="UP001139447"/>
    </source>
</evidence>